<reference evidence="2 3" key="1">
    <citation type="submission" date="2019-05" db="EMBL/GenBank/DDBJ databases">
        <title>Another draft genome of Portunus trituberculatus and its Hox gene families provides insights of decapod evolution.</title>
        <authorList>
            <person name="Jeong J.-H."/>
            <person name="Song I."/>
            <person name="Kim S."/>
            <person name="Choi T."/>
            <person name="Kim D."/>
            <person name="Ryu S."/>
            <person name="Kim W."/>
        </authorList>
    </citation>
    <scope>NUCLEOTIDE SEQUENCE [LARGE SCALE GENOMIC DNA]</scope>
    <source>
        <tissue evidence="2">Muscle</tissue>
    </source>
</reference>
<dbReference type="AlphaFoldDB" id="A0A5B7JKP2"/>
<name>A0A5B7JKP2_PORTR</name>
<evidence type="ECO:0000313" key="3">
    <source>
        <dbReference type="Proteomes" id="UP000324222"/>
    </source>
</evidence>
<gene>
    <name evidence="2" type="ORF">E2C01_089971</name>
</gene>
<protein>
    <submittedName>
        <fullName evidence="2">Uncharacterized protein</fullName>
    </submittedName>
</protein>
<feature type="region of interest" description="Disordered" evidence="1">
    <location>
        <begin position="48"/>
        <end position="74"/>
    </location>
</feature>
<comment type="caution">
    <text evidence="2">The sequence shown here is derived from an EMBL/GenBank/DDBJ whole genome shotgun (WGS) entry which is preliminary data.</text>
</comment>
<dbReference type="EMBL" id="VSRR010099882">
    <property type="protein sequence ID" value="MPC94786.1"/>
    <property type="molecule type" value="Genomic_DNA"/>
</dbReference>
<dbReference type="Proteomes" id="UP000324222">
    <property type="component" value="Unassembled WGS sequence"/>
</dbReference>
<proteinExistence type="predicted"/>
<accession>A0A5B7JKP2</accession>
<organism evidence="2 3">
    <name type="scientific">Portunus trituberculatus</name>
    <name type="common">Swimming crab</name>
    <name type="synonym">Neptunus trituberculatus</name>
    <dbReference type="NCBI Taxonomy" id="210409"/>
    <lineage>
        <taxon>Eukaryota</taxon>
        <taxon>Metazoa</taxon>
        <taxon>Ecdysozoa</taxon>
        <taxon>Arthropoda</taxon>
        <taxon>Crustacea</taxon>
        <taxon>Multicrustacea</taxon>
        <taxon>Malacostraca</taxon>
        <taxon>Eumalacostraca</taxon>
        <taxon>Eucarida</taxon>
        <taxon>Decapoda</taxon>
        <taxon>Pleocyemata</taxon>
        <taxon>Brachyura</taxon>
        <taxon>Eubrachyura</taxon>
        <taxon>Portunoidea</taxon>
        <taxon>Portunidae</taxon>
        <taxon>Portuninae</taxon>
        <taxon>Portunus</taxon>
    </lineage>
</organism>
<keyword evidence="3" id="KW-1185">Reference proteome</keyword>
<sequence>MDRSRATSVVQPCSSEAQGMYRVMVWYRVSPPWAVAWHLLRGELEGRGDNLAPGDRAAPVSGTVDKGGESQWGA</sequence>
<evidence type="ECO:0000256" key="1">
    <source>
        <dbReference type="SAM" id="MobiDB-lite"/>
    </source>
</evidence>
<evidence type="ECO:0000313" key="2">
    <source>
        <dbReference type="EMBL" id="MPC94786.1"/>
    </source>
</evidence>